<evidence type="ECO:0000313" key="1">
    <source>
        <dbReference type="EMBL" id="OYR25892.1"/>
    </source>
</evidence>
<comment type="caution">
    <text evidence="1">The sequence shown here is derived from an EMBL/GenBank/DDBJ whole genome shotgun (WGS) entry which is preliminary data.</text>
</comment>
<evidence type="ECO:0008006" key="3">
    <source>
        <dbReference type="Google" id="ProtNLM"/>
    </source>
</evidence>
<evidence type="ECO:0000313" key="2">
    <source>
        <dbReference type="Proteomes" id="UP000216188"/>
    </source>
</evidence>
<proteinExistence type="predicted"/>
<accession>A0A256GFI3</accession>
<gene>
    <name evidence="1" type="ORF">CEV34_2642</name>
</gene>
<keyword evidence="2" id="KW-1185">Reference proteome</keyword>
<reference evidence="1 2" key="1">
    <citation type="submission" date="2017-07" db="EMBL/GenBank/DDBJ databases">
        <title>Phylogenetic study on the rhizospheric bacterium Ochrobactrum sp. A44.</title>
        <authorList>
            <person name="Krzyzanowska D.M."/>
            <person name="Ossowicki A."/>
            <person name="Rajewska M."/>
            <person name="Maciag T."/>
            <person name="Kaczynski Z."/>
            <person name="Czerwicka M."/>
            <person name="Jafra S."/>
        </authorList>
    </citation>
    <scope>NUCLEOTIDE SEQUENCE [LARGE SCALE GENOMIC DNA]</scope>
    <source>
        <strain evidence="1 2">CCUG 30717</strain>
    </source>
</reference>
<dbReference type="Proteomes" id="UP000216188">
    <property type="component" value="Unassembled WGS sequence"/>
</dbReference>
<dbReference type="EMBL" id="NNRM01000021">
    <property type="protein sequence ID" value="OYR25892.1"/>
    <property type="molecule type" value="Genomic_DNA"/>
</dbReference>
<sequence length="252" mass="28071">MTIPDEAVQAMPDRIYAVKRTEGSSCVVSFDTPSLDYNVEYVRADLALPFLEGVQVGATDIGNPITLVYTNYRGETSERTITPIKPWYGSTEWHPEPQWLLTAFDHEKQANRDFSLKDFGYPAPSPRAQALEEAAKIAFDVSENGEYMGNGDCSGNSIFQQGARYVYDEICEEIRALSSQPVADGWLPIETAPKDGTPFLVFVPDDQFSDGTGIDVIWYDEERWLFGSNTPFIPANDPTHWRLLPASPGASE</sequence>
<dbReference type="RefSeq" id="WP_179253502.1">
    <property type="nucleotide sequence ID" value="NZ_JBHEEM010000011.1"/>
</dbReference>
<dbReference type="AlphaFoldDB" id="A0A256GFI3"/>
<name>A0A256GFI3_9HYPH</name>
<organism evidence="1 2">
    <name type="scientific">Brucella pseudogrignonensis</name>
    <dbReference type="NCBI Taxonomy" id="419475"/>
    <lineage>
        <taxon>Bacteria</taxon>
        <taxon>Pseudomonadati</taxon>
        <taxon>Pseudomonadota</taxon>
        <taxon>Alphaproteobacteria</taxon>
        <taxon>Hyphomicrobiales</taxon>
        <taxon>Brucellaceae</taxon>
        <taxon>Brucella/Ochrobactrum group</taxon>
        <taxon>Brucella</taxon>
    </lineage>
</organism>
<protein>
    <recommendedName>
        <fullName evidence="3">DUF551 domain-containing protein</fullName>
    </recommendedName>
</protein>